<feature type="signal peptide" evidence="1">
    <location>
        <begin position="1"/>
        <end position="28"/>
    </location>
</feature>
<organism evidence="2 3">
    <name type="scientific">Zhongshania aquimaris</name>
    <dbReference type="NCBI Taxonomy" id="2857107"/>
    <lineage>
        <taxon>Bacteria</taxon>
        <taxon>Pseudomonadati</taxon>
        <taxon>Pseudomonadota</taxon>
        <taxon>Gammaproteobacteria</taxon>
        <taxon>Cellvibrionales</taxon>
        <taxon>Spongiibacteraceae</taxon>
        <taxon>Zhongshania</taxon>
    </lineage>
</organism>
<evidence type="ECO:0008006" key="4">
    <source>
        <dbReference type="Google" id="ProtNLM"/>
    </source>
</evidence>
<evidence type="ECO:0000313" key="2">
    <source>
        <dbReference type="EMBL" id="MBW2940374.1"/>
    </source>
</evidence>
<sequence>MMRYSYRKYCRPAVVFLAALIGSSLSCADENTDLQFHGFLSQGYLLSDGNNFYGNSLRGSTDYREAGINSTWRASPTLNFAGQIISRDAGNTDNGDVKVDFLFADIKTFESDASGLGFRLGRVRNAFGLYNDTRDVLFTRPTILMPQAVYFEGNGFRELFFASDGIQLYSYWDSDENSTNFNFTLGRDKSLSADILRNLFGASASLVHKAEFKTPIFMQLLHSRNGGDSKFAFSMLNVHLDLHSNSSFFSDLTLDASGYVFSAQKNLATWTFTAEYSLLSTEFRTSLGNEVNEIESAYLQAQYRIRPEFTLTSRYEYIVLDRDNRSETDGHHLVFGARWTPSPSWIVDIDVYGIRGQSGIPGVDNVDNMPISERTEIFSVMIGYRF</sequence>
<comment type="caution">
    <text evidence="2">The sequence shown here is derived from an EMBL/GenBank/DDBJ whole genome shotgun (WGS) entry which is preliminary data.</text>
</comment>
<dbReference type="RefSeq" id="WP_219042574.1">
    <property type="nucleotide sequence ID" value="NZ_JAHWDQ010000001.1"/>
</dbReference>
<dbReference type="Proteomes" id="UP001166291">
    <property type="component" value="Unassembled WGS sequence"/>
</dbReference>
<accession>A0ABS6VPX1</accession>
<keyword evidence="3" id="KW-1185">Reference proteome</keyword>
<gene>
    <name evidence="2" type="ORF">KXJ70_06295</name>
</gene>
<evidence type="ECO:0000313" key="3">
    <source>
        <dbReference type="Proteomes" id="UP001166291"/>
    </source>
</evidence>
<evidence type="ECO:0000256" key="1">
    <source>
        <dbReference type="SAM" id="SignalP"/>
    </source>
</evidence>
<proteinExistence type="predicted"/>
<dbReference type="EMBL" id="JAHWDQ010000001">
    <property type="protein sequence ID" value="MBW2940374.1"/>
    <property type="molecule type" value="Genomic_DNA"/>
</dbReference>
<reference evidence="2" key="1">
    <citation type="submission" date="2021-07" db="EMBL/GenBank/DDBJ databases">
        <title>Zhongshania sp. CAU 1632 isolated from seawater.</title>
        <authorList>
            <person name="Kim W."/>
        </authorList>
    </citation>
    <scope>NUCLEOTIDE SEQUENCE</scope>
    <source>
        <strain evidence="2">CAU 1632</strain>
    </source>
</reference>
<name>A0ABS6VPX1_9GAMM</name>
<dbReference type="PROSITE" id="PS51257">
    <property type="entry name" value="PROKAR_LIPOPROTEIN"/>
    <property type="match status" value="1"/>
</dbReference>
<feature type="chain" id="PRO_5045876050" description="Porin" evidence="1">
    <location>
        <begin position="29"/>
        <end position="386"/>
    </location>
</feature>
<protein>
    <recommendedName>
        <fullName evidence="4">Porin</fullName>
    </recommendedName>
</protein>
<keyword evidence="1" id="KW-0732">Signal</keyword>